<dbReference type="AlphaFoldDB" id="A0A1S3X5W5"/>
<evidence type="ECO:0000256" key="1">
    <source>
        <dbReference type="SAM" id="Coils"/>
    </source>
</evidence>
<gene>
    <name evidence="3" type="primary">LOC107761551</name>
</gene>
<name>A0A1S3X5W5_TOBAC</name>
<reference evidence="3" key="1">
    <citation type="submission" date="2025-08" db="UniProtKB">
        <authorList>
            <consortium name="RefSeq"/>
        </authorList>
    </citation>
    <scope>IDENTIFICATION</scope>
</reference>
<accession>A0A1S3X5W5</accession>
<evidence type="ECO:0000313" key="3">
    <source>
        <dbReference type="RefSeq" id="XP_016435262.1"/>
    </source>
</evidence>
<dbReference type="KEGG" id="nta:107761551"/>
<sequence length="164" mass="18050">MDRLASKQKAARVQLTSAEIQLRAAKERAEVQTKKVEQLQSRLGSIVSDRENLAKELKTAKLEVVVVQADADEMVARYKADAEAAQDLVKNVVEHMKLLSRREALEEVHAQGFDLSAKIENAKVLEAEARKLAYPEEDDSEDSSRSKSGEDSGNPSDEVGSGQD</sequence>
<feature type="region of interest" description="Disordered" evidence="2">
    <location>
        <begin position="130"/>
        <end position="164"/>
    </location>
</feature>
<organism evidence="3">
    <name type="scientific">Nicotiana tabacum</name>
    <name type="common">Common tobacco</name>
    <dbReference type="NCBI Taxonomy" id="4097"/>
    <lineage>
        <taxon>Eukaryota</taxon>
        <taxon>Viridiplantae</taxon>
        <taxon>Streptophyta</taxon>
        <taxon>Embryophyta</taxon>
        <taxon>Tracheophyta</taxon>
        <taxon>Spermatophyta</taxon>
        <taxon>Magnoliopsida</taxon>
        <taxon>eudicotyledons</taxon>
        <taxon>Gunneridae</taxon>
        <taxon>Pentapetalae</taxon>
        <taxon>asterids</taxon>
        <taxon>lamiids</taxon>
        <taxon>Solanales</taxon>
        <taxon>Solanaceae</taxon>
        <taxon>Nicotianoideae</taxon>
        <taxon>Nicotianeae</taxon>
        <taxon>Nicotiana</taxon>
    </lineage>
</organism>
<dbReference type="PaxDb" id="4097-A0A1S3X5W5"/>
<feature type="coiled-coil region" evidence="1">
    <location>
        <begin position="8"/>
        <end position="70"/>
    </location>
</feature>
<evidence type="ECO:0000256" key="2">
    <source>
        <dbReference type="SAM" id="MobiDB-lite"/>
    </source>
</evidence>
<dbReference type="RefSeq" id="XP_016435262.1">
    <property type="nucleotide sequence ID" value="XM_016579776.1"/>
</dbReference>
<protein>
    <submittedName>
        <fullName evidence="3">Tropomyosin-like</fullName>
    </submittedName>
</protein>
<keyword evidence="1" id="KW-0175">Coiled coil</keyword>
<proteinExistence type="predicted"/>